<dbReference type="EMBL" id="CAXIEN010000291">
    <property type="protein sequence ID" value="CAL1291692.1"/>
    <property type="molecule type" value="Genomic_DNA"/>
</dbReference>
<evidence type="ECO:0000313" key="1">
    <source>
        <dbReference type="EMBL" id="CAL1291692.1"/>
    </source>
</evidence>
<organism evidence="1 2">
    <name type="scientific">Larinioides sclopetarius</name>
    <dbReference type="NCBI Taxonomy" id="280406"/>
    <lineage>
        <taxon>Eukaryota</taxon>
        <taxon>Metazoa</taxon>
        <taxon>Ecdysozoa</taxon>
        <taxon>Arthropoda</taxon>
        <taxon>Chelicerata</taxon>
        <taxon>Arachnida</taxon>
        <taxon>Araneae</taxon>
        <taxon>Araneomorphae</taxon>
        <taxon>Entelegynae</taxon>
        <taxon>Araneoidea</taxon>
        <taxon>Araneidae</taxon>
        <taxon>Larinioides</taxon>
    </lineage>
</organism>
<dbReference type="Proteomes" id="UP001497382">
    <property type="component" value="Unassembled WGS sequence"/>
</dbReference>
<protein>
    <submittedName>
        <fullName evidence="1">Uncharacterized protein</fullName>
    </submittedName>
</protein>
<evidence type="ECO:0000313" key="2">
    <source>
        <dbReference type="Proteomes" id="UP001497382"/>
    </source>
</evidence>
<name>A0AAV2B755_9ARAC</name>
<proteinExistence type="predicted"/>
<feature type="non-terminal residue" evidence="1">
    <location>
        <position position="61"/>
    </location>
</feature>
<reference evidence="1 2" key="1">
    <citation type="submission" date="2024-04" db="EMBL/GenBank/DDBJ databases">
        <authorList>
            <person name="Rising A."/>
            <person name="Reimegard J."/>
            <person name="Sonavane S."/>
            <person name="Akerstrom W."/>
            <person name="Nylinder S."/>
            <person name="Hedman E."/>
            <person name="Kallberg Y."/>
        </authorList>
    </citation>
    <scope>NUCLEOTIDE SEQUENCE [LARGE SCALE GENOMIC DNA]</scope>
</reference>
<keyword evidence="2" id="KW-1185">Reference proteome</keyword>
<sequence>MEFKSTDSNSFIPHITIAKIHDTWRKHTTLYACIKKNKNFDRLCELAKCAKKHFDGMKINS</sequence>
<comment type="caution">
    <text evidence="1">The sequence shown here is derived from an EMBL/GenBank/DDBJ whole genome shotgun (WGS) entry which is preliminary data.</text>
</comment>
<accession>A0AAV2B755</accession>
<gene>
    <name evidence="1" type="ORF">LARSCL_LOCUS17232</name>
</gene>
<dbReference type="AlphaFoldDB" id="A0AAV2B755"/>